<dbReference type="SUPFAM" id="SSF46785">
    <property type="entry name" value="Winged helix' DNA-binding domain"/>
    <property type="match status" value="1"/>
</dbReference>
<keyword evidence="3" id="KW-0804">Transcription</keyword>
<dbReference type="RefSeq" id="WP_380974877.1">
    <property type="nucleotide sequence ID" value="NZ_JBHTEF010000001.1"/>
</dbReference>
<dbReference type="InterPro" id="IPR028978">
    <property type="entry name" value="Chorismate_lyase_/UTRA_dom_sf"/>
</dbReference>
<dbReference type="InterPro" id="IPR036388">
    <property type="entry name" value="WH-like_DNA-bd_sf"/>
</dbReference>
<dbReference type="InterPro" id="IPR011663">
    <property type="entry name" value="UTRA"/>
</dbReference>
<dbReference type="PANTHER" id="PTHR44846:SF17">
    <property type="entry name" value="GNTR-FAMILY TRANSCRIPTIONAL REGULATOR"/>
    <property type="match status" value="1"/>
</dbReference>
<dbReference type="SMART" id="SM00345">
    <property type="entry name" value="HTH_GNTR"/>
    <property type="match status" value="1"/>
</dbReference>
<comment type="caution">
    <text evidence="6">The sequence shown here is derived from an EMBL/GenBank/DDBJ whole genome shotgun (WGS) entry which is preliminary data.</text>
</comment>
<evidence type="ECO:0000256" key="4">
    <source>
        <dbReference type="SAM" id="MobiDB-lite"/>
    </source>
</evidence>
<evidence type="ECO:0000256" key="2">
    <source>
        <dbReference type="ARBA" id="ARBA00023125"/>
    </source>
</evidence>
<evidence type="ECO:0000313" key="7">
    <source>
        <dbReference type="Proteomes" id="UP001596527"/>
    </source>
</evidence>
<dbReference type="InterPro" id="IPR000524">
    <property type="entry name" value="Tscrpt_reg_HTH_GntR"/>
</dbReference>
<dbReference type="Pfam" id="PF07702">
    <property type="entry name" value="UTRA"/>
    <property type="match status" value="1"/>
</dbReference>
<dbReference type="Pfam" id="PF00392">
    <property type="entry name" value="GntR"/>
    <property type="match status" value="1"/>
</dbReference>
<protein>
    <submittedName>
        <fullName evidence="6">GntR family transcriptional regulator</fullName>
    </submittedName>
</protein>
<dbReference type="Proteomes" id="UP001596527">
    <property type="component" value="Unassembled WGS sequence"/>
</dbReference>
<feature type="domain" description="HTH gntR-type" evidence="5">
    <location>
        <begin position="34"/>
        <end position="102"/>
    </location>
</feature>
<dbReference type="SUPFAM" id="SSF64288">
    <property type="entry name" value="Chorismate lyase-like"/>
    <property type="match status" value="1"/>
</dbReference>
<evidence type="ECO:0000259" key="5">
    <source>
        <dbReference type="PROSITE" id="PS50949"/>
    </source>
</evidence>
<dbReference type="Gene3D" id="3.40.1410.10">
    <property type="entry name" value="Chorismate lyase-like"/>
    <property type="match status" value="1"/>
</dbReference>
<dbReference type="SMART" id="SM00866">
    <property type="entry name" value="UTRA"/>
    <property type="match status" value="1"/>
</dbReference>
<dbReference type="EMBL" id="JBHTEF010000001">
    <property type="protein sequence ID" value="MFC7581505.1"/>
    <property type="molecule type" value="Genomic_DNA"/>
</dbReference>
<proteinExistence type="predicted"/>
<gene>
    <name evidence="6" type="ORF">ACFQWG_09900</name>
</gene>
<evidence type="ECO:0000256" key="1">
    <source>
        <dbReference type="ARBA" id="ARBA00023015"/>
    </source>
</evidence>
<dbReference type="PROSITE" id="PS50949">
    <property type="entry name" value="HTH_GNTR"/>
    <property type="match status" value="1"/>
</dbReference>
<feature type="region of interest" description="Disordered" evidence="4">
    <location>
        <begin position="1"/>
        <end position="23"/>
    </location>
</feature>
<dbReference type="CDD" id="cd07377">
    <property type="entry name" value="WHTH_GntR"/>
    <property type="match status" value="1"/>
</dbReference>
<accession>A0ABW2SNS3</accession>
<feature type="compositionally biased region" description="Polar residues" evidence="4">
    <location>
        <begin position="1"/>
        <end position="11"/>
    </location>
</feature>
<dbReference type="InterPro" id="IPR050679">
    <property type="entry name" value="Bact_HTH_transcr_reg"/>
</dbReference>
<dbReference type="InterPro" id="IPR036390">
    <property type="entry name" value="WH_DNA-bd_sf"/>
</dbReference>
<keyword evidence="7" id="KW-1185">Reference proteome</keyword>
<evidence type="ECO:0000313" key="6">
    <source>
        <dbReference type="EMBL" id="MFC7581505.1"/>
    </source>
</evidence>
<keyword evidence="2" id="KW-0238">DNA-binding</keyword>
<keyword evidence="1" id="KW-0805">Transcription regulation</keyword>
<dbReference type="Gene3D" id="1.10.10.10">
    <property type="entry name" value="Winged helix-like DNA-binding domain superfamily/Winged helix DNA-binding domain"/>
    <property type="match status" value="1"/>
</dbReference>
<evidence type="ECO:0000256" key="3">
    <source>
        <dbReference type="ARBA" id="ARBA00023163"/>
    </source>
</evidence>
<name>A0ABW2SNS3_9ACTO</name>
<sequence length="264" mass="28865">MTDVSPRSSSDAAVPGPSDEPFVPAIHLDRSSPVPLYHQIAQPLEELITSGRLEPGQLIEDEVSMAHRLSVSRPTARRALQDLVGRGLLTRRRGVGTRVTPSHVRRQLSLTSLNDDLVKAGFDPRTEVLSYEVKLAQEEESALLGCPVDTEIVSIERRRWINDRRLALLRNLLPAKIAPSFTELSSQGLYACLEERGIHPVSARQSVGARNATAEDADQLGVEPGAALLTMERTAYDASGSVVEHGAHIYNAELYSFQVTLTAE</sequence>
<organism evidence="6 7">
    <name type="scientific">Schaalia naturae</name>
    <dbReference type="NCBI Taxonomy" id="635203"/>
    <lineage>
        <taxon>Bacteria</taxon>
        <taxon>Bacillati</taxon>
        <taxon>Actinomycetota</taxon>
        <taxon>Actinomycetes</taxon>
        <taxon>Actinomycetales</taxon>
        <taxon>Actinomycetaceae</taxon>
        <taxon>Schaalia</taxon>
    </lineage>
</organism>
<reference evidence="7" key="1">
    <citation type="journal article" date="2019" name="Int. J. Syst. Evol. Microbiol.">
        <title>The Global Catalogue of Microorganisms (GCM) 10K type strain sequencing project: providing services to taxonomists for standard genome sequencing and annotation.</title>
        <authorList>
            <consortium name="The Broad Institute Genomics Platform"/>
            <consortium name="The Broad Institute Genome Sequencing Center for Infectious Disease"/>
            <person name="Wu L."/>
            <person name="Ma J."/>
        </authorList>
    </citation>
    <scope>NUCLEOTIDE SEQUENCE [LARGE SCALE GENOMIC DNA]</scope>
    <source>
        <strain evidence="7">CCUG 56698</strain>
    </source>
</reference>
<dbReference type="PANTHER" id="PTHR44846">
    <property type="entry name" value="MANNOSYL-D-GLYCERATE TRANSPORT/METABOLISM SYSTEM REPRESSOR MNGR-RELATED"/>
    <property type="match status" value="1"/>
</dbReference>